<dbReference type="Proteomes" id="UP000504637">
    <property type="component" value="Unplaced"/>
</dbReference>
<feature type="compositionally biased region" description="Polar residues" evidence="1">
    <location>
        <begin position="32"/>
        <end position="46"/>
    </location>
</feature>
<accession>A0A6J3LV27</accession>
<reference evidence="3" key="2">
    <citation type="submission" date="2020-04" db="EMBL/GenBank/DDBJ databases">
        <authorList>
            <consortium name="NCBI Genome Project"/>
        </authorList>
    </citation>
    <scope>NUCLEOTIDE SEQUENCE</scope>
    <source>
        <strain evidence="3">CBS 342.82</strain>
    </source>
</reference>
<gene>
    <name evidence="3" type="ORF">K489DRAFT_373459</name>
</gene>
<evidence type="ECO:0000313" key="2">
    <source>
        <dbReference type="Proteomes" id="UP000504637"/>
    </source>
</evidence>
<keyword evidence="2" id="KW-1185">Reference proteome</keyword>
<feature type="compositionally biased region" description="Low complexity" evidence="1">
    <location>
        <begin position="182"/>
        <end position="198"/>
    </location>
</feature>
<evidence type="ECO:0000313" key="3">
    <source>
        <dbReference type="RefSeq" id="XP_033456656.1"/>
    </source>
</evidence>
<organism evidence="3">
    <name type="scientific">Dissoconium aciculare CBS 342.82</name>
    <dbReference type="NCBI Taxonomy" id="1314786"/>
    <lineage>
        <taxon>Eukaryota</taxon>
        <taxon>Fungi</taxon>
        <taxon>Dikarya</taxon>
        <taxon>Ascomycota</taxon>
        <taxon>Pezizomycotina</taxon>
        <taxon>Dothideomycetes</taxon>
        <taxon>Dothideomycetidae</taxon>
        <taxon>Mycosphaerellales</taxon>
        <taxon>Dissoconiaceae</taxon>
        <taxon>Dissoconium</taxon>
    </lineage>
</organism>
<evidence type="ECO:0000256" key="1">
    <source>
        <dbReference type="SAM" id="MobiDB-lite"/>
    </source>
</evidence>
<feature type="compositionally biased region" description="Low complexity" evidence="1">
    <location>
        <begin position="133"/>
        <end position="144"/>
    </location>
</feature>
<proteinExistence type="predicted"/>
<feature type="compositionally biased region" description="Polar residues" evidence="1">
    <location>
        <begin position="145"/>
        <end position="164"/>
    </location>
</feature>
<reference evidence="3" key="3">
    <citation type="submission" date="2025-08" db="UniProtKB">
        <authorList>
            <consortium name="RefSeq"/>
        </authorList>
    </citation>
    <scope>IDENTIFICATION</scope>
    <source>
        <strain evidence="3">CBS 342.82</strain>
    </source>
</reference>
<name>A0A6J3LV27_9PEZI</name>
<dbReference type="GeneID" id="54361223"/>
<dbReference type="RefSeq" id="XP_033456656.1">
    <property type="nucleotide sequence ID" value="XM_033603423.1"/>
</dbReference>
<dbReference type="AlphaFoldDB" id="A0A6J3LV27"/>
<feature type="region of interest" description="Disordered" evidence="1">
    <location>
        <begin position="126"/>
        <end position="223"/>
    </location>
</feature>
<feature type="region of interest" description="Disordered" evidence="1">
    <location>
        <begin position="17"/>
        <end position="88"/>
    </location>
</feature>
<feature type="compositionally biased region" description="Basic and acidic residues" evidence="1">
    <location>
        <begin position="210"/>
        <end position="223"/>
    </location>
</feature>
<sequence length="223" mass="24082">MSSTLVLLGGERRGNSVLSKTARQCDKLGMTPNFSRPVPNSRSHSQASEENHSPTCERADQGLAASEPATGVRERRARPPPPVFKNPWLSLETGGVTAEIDAVLHSFPVPPSPRLDSGSFILGSFDGRAVDPTSSRQQSAQTTSEHQGSPTWSPIYSARTSTSSNHEDSFCRRQSGERLNFSRPSLRSSTLSHSGSHPAQQARMMSADHVASDVKESQPRSSC</sequence>
<feature type="compositionally biased region" description="Basic and acidic residues" evidence="1">
    <location>
        <begin position="165"/>
        <end position="176"/>
    </location>
</feature>
<feature type="compositionally biased region" description="Basic and acidic residues" evidence="1">
    <location>
        <begin position="47"/>
        <end position="60"/>
    </location>
</feature>
<reference evidence="3" key="1">
    <citation type="submission" date="2020-01" db="EMBL/GenBank/DDBJ databases">
        <authorList>
            <consortium name="DOE Joint Genome Institute"/>
            <person name="Haridas S."/>
            <person name="Albert R."/>
            <person name="Binder M."/>
            <person name="Bloem J."/>
            <person name="Labutti K."/>
            <person name="Salamov A."/>
            <person name="Andreopoulos B."/>
            <person name="Baker S.E."/>
            <person name="Barry K."/>
            <person name="Bills G."/>
            <person name="Bluhm B.H."/>
            <person name="Cannon C."/>
            <person name="Castanera R."/>
            <person name="Culley D.E."/>
            <person name="Daum C."/>
            <person name="Ezra D."/>
            <person name="Gonzalez J.B."/>
            <person name="Henrissat B."/>
            <person name="Kuo A."/>
            <person name="Liang C."/>
            <person name="Lipzen A."/>
            <person name="Lutzoni F."/>
            <person name="Magnuson J."/>
            <person name="Mondo S."/>
            <person name="Nolan M."/>
            <person name="Ohm R."/>
            <person name="Pangilinan J."/>
            <person name="Park H.-J."/>
            <person name="Ramirez L."/>
            <person name="Alfaro M."/>
            <person name="Sun H."/>
            <person name="Tritt A."/>
            <person name="Yoshinaga Y."/>
            <person name="Zwiers L.-H."/>
            <person name="Turgeon B.G."/>
            <person name="Goodwin S.B."/>
            <person name="Spatafora J.W."/>
            <person name="Crous P.W."/>
            <person name="Grigoriev I.V."/>
        </authorList>
    </citation>
    <scope>NUCLEOTIDE SEQUENCE</scope>
    <source>
        <strain evidence="3">CBS 342.82</strain>
    </source>
</reference>
<protein>
    <submittedName>
        <fullName evidence="3">Uncharacterized protein</fullName>
    </submittedName>
</protein>